<dbReference type="Gene3D" id="3.30.70.1880">
    <property type="entry name" value="Protein of unknown function DUF881"/>
    <property type="match status" value="1"/>
</dbReference>
<dbReference type="Pfam" id="PF05949">
    <property type="entry name" value="DUF881"/>
    <property type="match status" value="1"/>
</dbReference>
<dbReference type="EMBL" id="RBZN01000002">
    <property type="protein sequence ID" value="RKQ19860.1"/>
    <property type="molecule type" value="Genomic_DNA"/>
</dbReference>
<name>A0A494ZAY4_9BACL</name>
<evidence type="ECO:0000313" key="4">
    <source>
        <dbReference type="Proteomes" id="UP000272238"/>
    </source>
</evidence>
<protein>
    <submittedName>
        <fullName evidence="3">DUF881 domain-containing protein</fullName>
    </submittedName>
</protein>
<comment type="caution">
    <text evidence="3">The sequence shown here is derived from an EMBL/GenBank/DDBJ whole genome shotgun (WGS) entry which is preliminary data.</text>
</comment>
<evidence type="ECO:0000256" key="1">
    <source>
        <dbReference type="ARBA" id="ARBA00009108"/>
    </source>
</evidence>
<dbReference type="Proteomes" id="UP000272238">
    <property type="component" value="Unassembled WGS sequence"/>
</dbReference>
<dbReference type="PANTHER" id="PTHR37313">
    <property type="entry name" value="UPF0749 PROTEIN RV1825"/>
    <property type="match status" value="1"/>
</dbReference>
<evidence type="ECO:0000313" key="3">
    <source>
        <dbReference type="EMBL" id="RKQ19860.1"/>
    </source>
</evidence>
<dbReference type="AlphaFoldDB" id="A0A494ZAY4"/>
<keyword evidence="2" id="KW-0175">Coiled coil</keyword>
<gene>
    <name evidence="3" type="ORF">D8M03_01445</name>
</gene>
<accession>A0A494ZAY4</accession>
<sequence length="221" mass="25257">MIAVQYNTIQNPAERDTRDLWEIRQELSEEKKRHSELLSEIVSLKSIVNEYENDDKDNQAQILKNTVEDLKIRAGLEAVSGPGVILKIEPAMELVALGLEVESIPPDLLIRLVNEIYRYHGIYIEIDGQRLVHTSAIRDINGKTTINGFAINKSNVEIRVITESYEKAEKLYGYLYASTFSDDFYLDNLHLIINKPVTKLTIQEYDGKLSNTFLVENNKGE</sequence>
<dbReference type="OrthoDB" id="2439649at2"/>
<organism evidence="3 4">
    <name type="scientific">Ureibacillus endophyticus</name>
    <dbReference type="NCBI Taxonomy" id="1978490"/>
    <lineage>
        <taxon>Bacteria</taxon>
        <taxon>Bacillati</taxon>
        <taxon>Bacillota</taxon>
        <taxon>Bacilli</taxon>
        <taxon>Bacillales</taxon>
        <taxon>Caryophanaceae</taxon>
        <taxon>Ureibacillus</taxon>
    </lineage>
</organism>
<dbReference type="PANTHER" id="PTHR37313:SF2">
    <property type="entry name" value="UPF0749 PROTEIN YLXX"/>
    <property type="match status" value="1"/>
</dbReference>
<evidence type="ECO:0000256" key="2">
    <source>
        <dbReference type="SAM" id="Coils"/>
    </source>
</evidence>
<reference evidence="3 4" key="1">
    <citation type="journal article" date="2016" name="Antonie Van Leeuwenhoek">
        <title>Lysinibacillus endophyticus sp. nov., an indole-3-acetic acid producing endophytic bacterium isolated from corn root (Zea mays cv. Xinken-5).</title>
        <authorList>
            <person name="Yu J."/>
            <person name="Guan X."/>
            <person name="Liu C."/>
            <person name="Xiang W."/>
            <person name="Yu Z."/>
            <person name="Liu X."/>
            <person name="Wang G."/>
        </authorList>
    </citation>
    <scope>NUCLEOTIDE SEQUENCE [LARGE SCALE GENOMIC DNA]</scope>
    <source>
        <strain evidence="3 4">DSM 100506</strain>
    </source>
</reference>
<keyword evidence="4" id="KW-1185">Reference proteome</keyword>
<proteinExistence type="inferred from homology"/>
<dbReference type="InterPro" id="IPR010273">
    <property type="entry name" value="DUF881"/>
</dbReference>
<feature type="coiled-coil region" evidence="2">
    <location>
        <begin position="34"/>
        <end position="73"/>
    </location>
</feature>
<comment type="similarity">
    <text evidence="1">Belongs to the UPF0749 family.</text>
</comment>